<accession>A0AAV2FBB7</accession>
<keyword evidence="2" id="KW-0472">Membrane</keyword>
<dbReference type="EMBL" id="OZ034819">
    <property type="protein sequence ID" value="CAL1395586.1"/>
    <property type="molecule type" value="Genomic_DNA"/>
</dbReference>
<protein>
    <submittedName>
        <fullName evidence="3">Uncharacterized protein</fullName>
    </submittedName>
</protein>
<keyword evidence="4" id="KW-1185">Reference proteome</keyword>
<evidence type="ECO:0000313" key="4">
    <source>
        <dbReference type="Proteomes" id="UP001497516"/>
    </source>
</evidence>
<gene>
    <name evidence="3" type="ORF">LTRI10_LOCUS36011</name>
</gene>
<evidence type="ECO:0000256" key="2">
    <source>
        <dbReference type="SAM" id="Phobius"/>
    </source>
</evidence>
<dbReference type="AlphaFoldDB" id="A0AAV2FBB7"/>
<name>A0AAV2FBB7_9ROSI</name>
<feature type="region of interest" description="Disordered" evidence="1">
    <location>
        <begin position="1"/>
        <end position="26"/>
    </location>
</feature>
<reference evidence="3 4" key="1">
    <citation type="submission" date="2024-04" db="EMBL/GenBank/DDBJ databases">
        <authorList>
            <person name="Fracassetti M."/>
        </authorList>
    </citation>
    <scope>NUCLEOTIDE SEQUENCE [LARGE SCALE GENOMIC DNA]</scope>
</reference>
<keyword evidence="2" id="KW-0812">Transmembrane</keyword>
<proteinExistence type="predicted"/>
<organism evidence="3 4">
    <name type="scientific">Linum trigynum</name>
    <dbReference type="NCBI Taxonomy" id="586398"/>
    <lineage>
        <taxon>Eukaryota</taxon>
        <taxon>Viridiplantae</taxon>
        <taxon>Streptophyta</taxon>
        <taxon>Embryophyta</taxon>
        <taxon>Tracheophyta</taxon>
        <taxon>Spermatophyta</taxon>
        <taxon>Magnoliopsida</taxon>
        <taxon>eudicotyledons</taxon>
        <taxon>Gunneridae</taxon>
        <taxon>Pentapetalae</taxon>
        <taxon>rosids</taxon>
        <taxon>fabids</taxon>
        <taxon>Malpighiales</taxon>
        <taxon>Linaceae</taxon>
        <taxon>Linum</taxon>
    </lineage>
</organism>
<evidence type="ECO:0000313" key="3">
    <source>
        <dbReference type="EMBL" id="CAL1395586.1"/>
    </source>
</evidence>
<keyword evidence="2" id="KW-1133">Transmembrane helix</keyword>
<evidence type="ECO:0000256" key="1">
    <source>
        <dbReference type="SAM" id="MobiDB-lite"/>
    </source>
</evidence>
<dbReference type="Proteomes" id="UP001497516">
    <property type="component" value="Chromosome 6"/>
</dbReference>
<feature type="transmembrane region" description="Helical" evidence="2">
    <location>
        <begin position="42"/>
        <end position="64"/>
    </location>
</feature>
<sequence>MLSSTVPACGSTLSGTPPGRTNPQSGEIPSNLQNLKLNNLDFSGIAMFILPLVVFLVGVVWFYFKYSKIKSPGDGCDRSIDKLKWTLMSTCRPRSRIQRDEILGRDLTCLASSMNQSQVEVRLRED</sequence>